<evidence type="ECO:0000256" key="9">
    <source>
        <dbReference type="ARBA" id="ARBA00023136"/>
    </source>
</evidence>
<keyword evidence="6" id="KW-0999">Mitochondrion inner membrane</keyword>
<comment type="caution">
    <text evidence="12">The sequence shown here is derived from an EMBL/GenBank/DDBJ whole genome shotgun (WGS) entry which is preliminary data.</text>
</comment>
<keyword evidence="4 10" id="KW-0812">Transmembrane</keyword>
<organism evidence="12 13">
    <name type="scientific">Littorina saxatilis</name>
    <dbReference type="NCBI Taxonomy" id="31220"/>
    <lineage>
        <taxon>Eukaryota</taxon>
        <taxon>Metazoa</taxon>
        <taxon>Spiralia</taxon>
        <taxon>Lophotrochozoa</taxon>
        <taxon>Mollusca</taxon>
        <taxon>Gastropoda</taxon>
        <taxon>Caenogastropoda</taxon>
        <taxon>Littorinimorpha</taxon>
        <taxon>Littorinoidea</taxon>
        <taxon>Littorinidae</taxon>
        <taxon>Littorina</taxon>
    </lineage>
</organism>
<evidence type="ECO:0000313" key="13">
    <source>
        <dbReference type="Proteomes" id="UP001374579"/>
    </source>
</evidence>
<evidence type="ECO:0000256" key="8">
    <source>
        <dbReference type="ARBA" id="ARBA00023128"/>
    </source>
</evidence>
<evidence type="ECO:0000256" key="7">
    <source>
        <dbReference type="ARBA" id="ARBA00022989"/>
    </source>
</evidence>
<evidence type="ECO:0000256" key="4">
    <source>
        <dbReference type="ARBA" id="ARBA00022692"/>
    </source>
</evidence>
<protein>
    <recommendedName>
        <fullName evidence="14">Solute carrier family 25 member 35</fullName>
    </recommendedName>
</protein>
<dbReference type="InterPro" id="IPR023395">
    <property type="entry name" value="MCP_dom_sf"/>
</dbReference>
<keyword evidence="5" id="KW-0677">Repeat</keyword>
<proteinExistence type="inferred from homology"/>
<evidence type="ECO:0000256" key="1">
    <source>
        <dbReference type="ARBA" id="ARBA00004448"/>
    </source>
</evidence>
<dbReference type="InterPro" id="IPR051508">
    <property type="entry name" value="Mito_Carrier_Antiporter"/>
</dbReference>
<dbReference type="PROSITE" id="PS50920">
    <property type="entry name" value="SOLCAR"/>
    <property type="match status" value="3"/>
</dbReference>
<feature type="repeat" description="Solcar" evidence="10">
    <location>
        <begin position="7"/>
        <end position="96"/>
    </location>
</feature>
<dbReference type="GO" id="GO:0005743">
    <property type="term" value="C:mitochondrial inner membrane"/>
    <property type="evidence" value="ECO:0007669"/>
    <property type="project" value="UniProtKB-SubCell"/>
</dbReference>
<comment type="subcellular location">
    <subcellularLocation>
        <location evidence="1">Mitochondrion inner membrane</location>
        <topology evidence="1">Multi-pass membrane protein</topology>
    </subcellularLocation>
</comment>
<evidence type="ECO:0000313" key="12">
    <source>
        <dbReference type="EMBL" id="KAK7093747.1"/>
    </source>
</evidence>
<evidence type="ECO:0008006" key="14">
    <source>
        <dbReference type="Google" id="ProtNLM"/>
    </source>
</evidence>
<evidence type="ECO:0000256" key="11">
    <source>
        <dbReference type="RuleBase" id="RU000488"/>
    </source>
</evidence>
<evidence type="ECO:0000256" key="5">
    <source>
        <dbReference type="ARBA" id="ARBA00022737"/>
    </source>
</evidence>
<dbReference type="PANTHER" id="PTHR45928">
    <property type="entry name" value="RE38146P"/>
    <property type="match status" value="1"/>
</dbReference>
<dbReference type="Pfam" id="PF00153">
    <property type="entry name" value="Mito_carr"/>
    <property type="match status" value="3"/>
</dbReference>
<dbReference type="SUPFAM" id="SSF103506">
    <property type="entry name" value="Mitochondrial carrier"/>
    <property type="match status" value="1"/>
</dbReference>
<evidence type="ECO:0000256" key="3">
    <source>
        <dbReference type="ARBA" id="ARBA00022448"/>
    </source>
</evidence>
<name>A0AAN9AVA9_9CAEN</name>
<evidence type="ECO:0000256" key="2">
    <source>
        <dbReference type="ARBA" id="ARBA00006375"/>
    </source>
</evidence>
<dbReference type="EMBL" id="JBAMIC010000019">
    <property type="protein sequence ID" value="KAK7093747.1"/>
    <property type="molecule type" value="Genomic_DNA"/>
</dbReference>
<dbReference type="Proteomes" id="UP001374579">
    <property type="component" value="Unassembled WGS sequence"/>
</dbReference>
<dbReference type="InterPro" id="IPR018108">
    <property type="entry name" value="MCP_transmembrane"/>
</dbReference>
<dbReference type="FunFam" id="1.50.40.10:FF:000039">
    <property type="entry name" value="Solute carrier family 25 member 35"/>
    <property type="match status" value="1"/>
</dbReference>
<feature type="repeat" description="Solcar" evidence="10">
    <location>
        <begin position="106"/>
        <end position="199"/>
    </location>
</feature>
<accession>A0AAN9AVA9</accession>
<comment type="similarity">
    <text evidence="2 11">Belongs to the mitochondrial carrier (TC 2.A.29) family.</text>
</comment>
<keyword evidence="3 11" id="KW-0813">Transport</keyword>
<evidence type="ECO:0000256" key="6">
    <source>
        <dbReference type="ARBA" id="ARBA00022792"/>
    </source>
</evidence>
<feature type="repeat" description="Solcar" evidence="10">
    <location>
        <begin position="209"/>
        <end position="300"/>
    </location>
</feature>
<keyword evidence="9 10" id="KW-0472">Membrane</keyword>
<dbReference type="AlphaFoldDB" id="A0AAN9AVA9"/>
<keyword evidence="8" id="KW-0496">Mitochondrion</keyword>
<sequence>MDKSNAVEFLLGGLSTSSAGIFTNPLEVVKTRMQLQGELQAHGQYNVHYRSVVHAFLTIARNDGLSALQSGLVPALYYQFVMNGIRLGMYQTLVNMGYTKNKNGELSIPRSMVAGAVAGCVGASIASPFYMLKTHLQAQAVKEIAVGYQHPHYGMSDGFRAIYSEHGMLGLWRGVSGAAPRVTVGSAAQLSSFSATKEFVIKSKFFKEDSWLNALVASMISGFAVTFFMTPFDVVSTRLYNQGLDARGRGLLYSGVADCFMKIFKTEGLWGFYKGWQVCYFRIGPHTVLTLVFWDEFRKIYFNFSWPKIH</sequence>
<reference evidence="12 13" key="1">
    <citation type="submission" date="2024-02" db="EMBL/GenBank/DDBJ databases">
        <title>Chromosome-scale genome assembly of the rough periwinkle Littorina saxatilis.</title>
        <authorList>
            <person name="De Jode A."/>
            <person name="Faria R."/>
            <person name="Formenti G."/>
            <person name="Sims Y."/>
            <person name="Smith T.P."/>
            <person name="Tracey A."/>
            <person name="Wood J.M.D."/>
            <person name="Zagrodzka Z.B."/>
            <person name="Johannesson K."/>
            <person name="Butlin R.K."/>
            <person name="Leder E.H."/>
        </authorList>
    </citation>
    <scope>NUCLEOTIDE SEQUENCE [LARGE SCALE GENOMIC DNA]</scope>
    <source>
        <strain evidence="12">Snail1</strain>
        <tissue evidence="12">Muscle</tissue>
    </source>
</reference>
<keyword evidence="7" id="KW-1133">Transmembrane helix</keyword>
<keyword evidence="13" id="KW-1185">Reference proteome</keyword>
<evidence type="ECO:0000256" key="10">
    <source>
        <dbReference type="PROSITE-ProRule" id="PRU00282"/>
    </source>
</evidence>
<gene>
    <name evidence="12" type="ORF">V1264_007442</name>
</gene>
<dbReference type="Gene3D" id="1.50.40.10">
    <property type="entry name" value="Mitochondrial carrier domain"/>
    <property type="match status" value="1"/>
</dbReference>
<dbReference type="PANTHER" id="PTHR45928:SF1">
    <property type="entry name" value="RE38146P"/>
    <property type="match status" value="1"/>
</dbReference>